<keyword evidence="2" id="KW-1185">Reference proteome</keyword>
<dbReference type="Proteomes" id="UP001229421">
    <property type="component" value="Unassembled WGS sequence"/>
</dbReference>
<reference evidence="1" key="1">
    <citation type="journal article" date="2023" name="bioRxiv">
        <title>Improved chromosome-level genome assembly for marigold (Tagetes erecta).</title>
        <authorList>
            <person name="Jiang F."/>
            <person name="Yuan L."/>
            <person name="Wang S."/>
            <person name="Wang H."/>
            <person name="Xu D."/>
            <person name="Wang A."/>
            <person name="Fan W."/>
        </authorList>
    </citation>
    <scope>NUCLEOTIDE SEQUENCE</scope>
    <source>
        <strain evidence="1">WSJ</strain>
        <tissue evidence="1">Leaf</tissue>
    </source>
</reference>
<gene>
    <name evidence="1" type="ORF">QVD17_00172</name>
</gene>
<organism evidence="1 2">
    <name type="scientific">Tagetes erecta</name>
    <name type="common">African marigold</name>
    <dbReference type="NCBI Taxonomy" id="13708"/>
    <lineage>
        <taxon>Eukaryota</taxon>
        <taxon>Viridiplantae</taxon>
        <taxon>Streptophyta</taxon>
        <taxon>Embryophyta</taxon>
        <taxon>Tracheophyta</taxon>
        <taxon>Spermatophyta</taxon>
        <taxon>Magnoliopsida</taxon>
        <taxon>eudicotyledons</taxon>
        <taxon>Gunneridae</taxon>
        <taxon>Pentapetalae</taxon>
        <taxon>asterids</taxon>
        <taxon>campanulids</taxon>
        <taxon>Asterales</taxon>
        <taxon>Asteraceae</taxon>
        <taxon>Asteroideae</taxon>
        <taxon>Heliantheae alliance</taxon>
        <taxon>Tageteae</taxon>
        <taxon>Tagetes</taxon>
    </lineage>
</organism>
<dbReference type="AlphaFoldDB" id="A0AAD8P757"/>
<evidence type="ECO:0000313" key="2">
    <source>
        <dbReference type="Proteomes" id="UP001229421"/>
    </source>
</evidence>
<comment type="caution">
    <text evidence="1">The sequence shown here is derived from an EMBL/GenBank/DDBJ whole genome shotgun (WGS) entry which is preliminary data.</text>
</comment>
<accession>A0AAD8P757</accession>
<evidence type="ECO:0000313" key="1">
    <source>
        <dbReference type="EMBL" id="KAK1434431.1"/>
    </source>
</evidence>
<name>A0AAD8P757_TARER</name>
<dbReference type="EMBL" id="JAUHHV010000001">
    <property type="protein sequence ID" value="KAK1434431.1"/>
    <property type="molecule type" value="Genomic_DNA"/>
</dbReference>
<proteinExistence type="predicted"/>
<sequence>MAHMNKLILSHSSGVEKNTLANLQLINVSLFGHLIDENYIAPKNDGLLESVVNVPPPPTPPHVPEVVHEALLFEDVLPDEPQNIPATHEEPIVEGRVKTIESSYDSDSDSEFPHACIT</sequence>
<protein>
    <submittedName>
        <fullName evidence="1">Uncharacterized protein</fullName>
    </submittedName>
</protein>